<feature type="compositionally biased region" description="Gly residues" evidence="8">
    <location>
        <begin position="153"/>
        <end position="162"/>
    </location>
</feature>
<keyword evidence="4 9" id="KW-1133">Transmembrane helix</keyword>
<dbReference type="GO" id="GO:0005249">
    <property type="term" value="F:voltage-gated potassium channel activity"/>
    <property type="evidence" value="ECO:0007669"/>
    <property type="project" value="InterPro"/>
</dbReference>
<dbReference type="InterPro" id="IPR013099">
    <property type="entry name" value="K_chnl_dom"/>
</dbReference>
<dbReference type="GO" id="GO:0008076">
    <property type="term" value="C:voltage-gated potassium channel complex"/>
    <property type="evidence" value="ECO:0007669"/>
    <property type="project" value="InterPro"/>
</dbReference>
<feature type="region of interest" description="Disordered" evidence="8">
    <location>
        <begin position="137"/>
        <end position="230"/>
    </location>
</feature>
<keyword evidence="2" id="KW-0813">Transport</keyword>
<protein>
    <submittedName>
        <fullName evidence="11">Ion channel</fullName>
    </submittedName>
</protein>
<feature type="transmembrane region" description="Helical" evidence="9">
    <location>
        <begin position="77"/>
        <end position="98"/>
    </location>
</feature>
<dbReference type="Pfam" id="PF07885">
    <property type="entry name" value="Ion_trans_2"/>
    <property type="match status" value="1"/>
</dbReference>
<gene>
    <name evidence="11" type="ORF">GA0070614_4871</name>
</gene>
<reference evidence="12" key="1">
    <citation type="submission" date="2016-06" db="EMBL/GenBank/DDBJ databases">
        <authorList>
            <person name="Varghese N."/>
            <person name="Submissions Spin"/>
        </authorList>
    </citation>
    <scope>NUCLEOTIDE SEQUENCE [LARGE SCALE GENOMIC DNA]</scope>
    <source>
        <strain evidence="12">DSM 45161</strain>
    </source>
</reference>
<dbReference type="GO" id="GO:0001508">
    <property type="term" value="P:action potential"/>
    <property type="evidence" value="ECO:0007669"/>
    <property type="project" value="TreeGrafter"/>
</dbReference>
<sequence>MELLLLPFRWVYRGLVWFANSPGTLIASYLLMIVVAGVIYGQVENRSAADAVWWAVVTASTVGYGDISPTTWQGRTLAALLISTMVLLVIPLITAHFASRLIVDDDAFEHDEQEELKRDVRRMRALLEELAARQGIELPNSNRCGPPSRSGRSGSGPGGGAHRSGDPRQPRSSPVRSAHHRRTLCGASDPHRARRAPVRRPGHPAPVSGPGNAALPGAPSARSGTRPPRR</sequence>
<dbReference type="PANTHER" id="PTHR11537:SF254">
    <property type="entry name" value="POTASSIUM VOLTAGE-GATED CHANNEL PROTEIN SHAB"/>
    <property type="match status" value="1"/>
</dbReference>
<evidence type="ECO:0000256" key="8">
    <source>
        <dbReference type="SAM" id="MobiDB-lite"/>
    </source>
</evidence>
<keyword evidence="12" id="KW-1185">Reference proteome</keyword>
<evidence type="ECO:0000256" key="7">
    <source>
        <dbReference type="ARBA" id="ARBA00023303"/>
    </source>
</evidence>
<evidence type="ECO:0000256" key="3">
    <source>
        <dbReference type="ARBA" id="ARBA00022692"/>
    </source>
</evidence>
<proteinExistence type="predicted"/>
<evidence type="ECO:0000259" key="10">
    <source>
        <dbReference type="Pfam" id="PF07885"/>
    </source>
</evidence>
<dbReference type="PANTHER" id="PTHR11537">
    <property type="entry name" value="VOLTAGE-GATED POTASSIUM CHANNEL"/>
    <property type="match status" value="1"/>
</dbReference>
<keyword evidence="6 9" id="KW-0472">Membrane</keyword>
<keyword evidence="7" id="KW-0407">Ion channel</keyword>
<name>A0A1C5JNT6_9ACTN</name>
<dbReference type="SUPFAM" id="SSF81324">
    <property type="entry name" value="Voltage-gated potassium channels"/>
    <property type="match status" value="1"/>
</dbReference>
<dbReference type="AlphaFoldDB" id="A0A1C5JNT6"/>
<evidence type="ECO:0000256" key="1">
    <source>
        <dbReference type="ARBA" id="ARBA00004141"/>
    </source>
</evidence>
<organism evidence="11 12">
    <name type="scientific">Micromonospora coxensis</name>
    <dbReference type="NCBI Taxonomy" id="356852"/>
    <lineage>
        <taxon>Bacteria</taxon>
        <taxon>Bacillati</taxon>
        <taxon>Actinomycetota</taxon>
        <taxon>Actinomycetes</taxon>
        <taxon>Micromonosporales</taxon>
        <taxon>Micromonosporaceae</taxon>
        <taxon>Micromonospora</taxon>
    </lineage>
</organism>
<evidence type="ECO:0000256" key="2">
    <source>
        <dbReference type="ARBA" id="ARBA00022448"/>
    </source>
</evidence>
<evidence type="ECO:0000256" key="6">
    <source>
        <dbReference type="ARBA" id="ARBA00023136"/>
    </source>
</evidence>
<dbReference type="InterPro" id="IPR028325">
    <property type="entry name" value="VG_K_chnl"/>
</dbReference>
<feature type="domain" description="Potassium channel" evidence="10">
    <location>
        <begin position="30"/>
        <end position="94"/>
    </location>
</feature>
<feature type="compositionally biased region" description="Basic residues" evidence="8">
    <location>
        <begin position="192"/>
        <end position="202"/>
    </location>
</feature>
<evidence type="ECO:0000256" key="4">
    <source>
        <dbReference type="ARBA" id="ARBA00022989"/>
    </source>
</evidence>
<dbReference type="Gene3D" id="1.10.287.70">
    <property type="match status" value="1"/>
</dbReference>
<keyword evidence="3 9" id="KW-0812">Transmembrane</keyword>
<evidence type="ECO:0000313" key="11">
    <source>
        <dbReference type="EMBL" id="SCG71666.1"/>
    </source>
</evidence>
<comment type="subcellular location">
    <subcellularLocation>
        <location evidence="1">Membrane</location>
        <topology evidence="1">Multi-pass membrane protein</topology>
    </subcellularLocation>
</comment>
<feature type="transmembrane region" description="Helical" evidence="9">
    <location>
        <begin position="15"/>
        <end position="40"/>
    </location>
</feature>
<accession>A0A1C5JNT6</accession>
<dbReference type="EMBL" id="LT607753">
    <property type="protein sequence ID" value="SCG71666.1"/>
    <property type="molecule type" value="Genomic_DNA"/>
</dbReference>
<evidence type="ECO:0000256" key="5">
    <source>
        <dbReference type="ARBA" id="ARBA00023065"/>
    </source>
</evidence>
<keyword evidence="5" id="KW-0406">Ion transport</keyword>
<dbReference type="Proteomes" id="UP000198215">
    <property type="component" value="Chromosome I"/>
</dbReference>
<dbReference type="RefSeq" id="WP_088978104.1">
    <property type="nucleotide sequence ID" value="NZ_LT607753.1"/>
</dbReference>
<evidence type="ECO:0000313" key="12">
    <source>
        <dbReference type="Proteomes" id="UP000198215"/>
    </source>
</evidence>
<evidence type="ECO:0000256" key="9">
    <source>
        <dbReference type="SAM" id="Phobius"/>
    </source>
</evidence>